<dbReference type="EMBL" id="JACGWN010000007">
    <property type="protein sequence ID" value="KAL0444649.1"/>
    <property type="molecule type" value="Genomic_DNA"/>
</dbReference>
<name>A0AAW2WRI6_9LAMI</name>
<dbReference type="PANTHER" id="PTHR37984:SF5">
    <property type="entry name" value="PROTEIN NYNRIN-LIKE"/>
    <property type="match status" value="1"/>
</dbReference>
<protein>
    <recommendedName>
        <fullName evidence="1">Integrase zinc-binding domain-containing protein</fullName>
    </recommendedName>
</protein>
<organism evidence="2">
    <name type="scientific">Sesamum latifolium</name>
    <dbReference type="NCBI Taxonomy" id="2727402"/>
    <lineage>
        <taxon>Eukaryota</taxon>
        <taxon>Viridiplantae</taxon>
        <taxon>Streptophyta</taxon>
        <taxon>Embryophyta</taxon>
        <taxon>Tracheophyta</taxon>
        <taxon>Spermatophyta</taxon>
        <taxon>Magnoliopsida</taxon>
        <taxon>eudicotyledons</taxon>
        <taxon>Gunneridae</taxon>
        <taxon>Pentapetalae</taxon>
        <taxon>asterids</taxon>
        <taxon>lamiids</taxon>
        <taxon>Lamiales</taxon>
        <taxon>Pedaliaceae</taxon>
        <taxon>Sesamum</taxon>
    </lineage>
</organism>
<proteinExistence type="predicted"/>
<reference evidence="2" key="2">
    <citation type="journal article" date="2024" name="Plant">
        <title>Genomic evolution and insights into agronomic trait innovations of Sesamum species.</title>
        <authorList>
            <person name="Miao H."/>
            <person name="Wang L."/>
            <person name="Qu L."/>
            <person name="Liu H."/>
            <person name="Sun Y."/>
            <person name="Le M."/>
            <person name="Wang Q."/>
            <person name="Wei S."/>
            <person name="Zheng Y."/>
            <person name="Lin W."/>
            <person name="Duan Y."/>
            <person name="Cao H."/>
            <person name="Xiong S."/>
            <person name="Wang X."/>
            <person name="Wei L."/>
            <person name="Li C."/>
            <person name="Ma Q."/>
            <person name="Ju M."/>
            <person name="Zhao R."/>
            <person name="Li G."/>
            <person name="Mu C."/>
            <person name="Tian Q."/>
            <person name="Mei H."/>
            <person name="Zhang T."/>
            <person name="Gao T."/>
            <person name="Zhang H."/>
        </authorList>
    </citation>
    <scope>NUCLEOTIDE SEQUENCE</scope>
    <source>
        <strain evidence="2">KEN1</strain>
    </source>
</reference>
<dbReference type="AlphaFoldDB" id="A0AAW2WRI6"/>
<dbReference type="InterPro" id="IPR050951">
    <property type="entry name" value="Retrovirus_Pol_polyprotein"/>
</dbReference>
<dbReference type="Gene3D" id="3.10.10.10">
    <property type="entry name" value="HIV Type 1 Reverse Transcriptase, subunit A, domain 1"/>
    <property type="match status" value="1"/>
</dbReference>
<feature type="domain" description="Integrase zinc-binding" evidence="1">
    <location>
        <begin position="199"/>
        <end position="253"/>
    </location>
</feature>
<gene>
    <name evidence="2" type="ORF">Slati_2187600</name>
</gene>
<dbReference type="Pfam" id="PF17921">
    <property type="entry name" value="Integrase_H2C2"/>
    <property type="match status" value="1"/>
</dbReference>
<accession>A0AAW2WRI6</accession>
<comment type="caution">
    <text evidence="2">The sequence shown here is derived from an EMBL/GenBank/DDBJ whole genome shotgun (WGS) entry which is preliminary data.</text>
</comment>
<dbReference type="InterPro" id="IPR041588">
    <property type="entry name" value="Integrase_H2C2"/>
</dbReference>
<reference evidence="2" key="1">
    <citation type="submission" date="2020-06" db="EMBL/GenBank/DDBJ databases">
        <authorList>
            <person name="Li T."/>
            <person name="Hu X."/>
            <person name="Zhang T."/>
            <person name="Song X."/>
            <person name="Zhang H."/>
            <person name="Dai N."/>
            <person name="Sheng W."/>
            <person name="Hou X."/>
            <person name="Wei L."/>
        </authorList>
    </citation>
    <scope>NUCLEOTIDE SEQUENCE</scope>
    <source>
        <strain evidence="2">KEN1</strain>
        <tissue evidence="2">Leaf</tissue>
    </source>
</reference>
<dbReference type="PANTHER" id="PTHR37984">
    <property type="entry name" value="PROTEIN CBG26694"/>
    <property type="match status" value="1"/>
</dbReference>
<evidence type="ECO:0000259" key="1">
    <source>
        <dbReference type="Pfam" id="PF17921"/>
    </source>
</evidence>
<dbReference type="InterPro" id="IPR043502">
    <property type="entry name" value="DNA/RNA_pol_sf"/>
</dbReference>
<dbReference type="SUPFAM" id="SSF56672">
    <property type="entry name" value="DNA/RNA polymerases"/>
    <property type="match status" value="1"/>
</dbReference>
<sequence length="311" mass="35053">MVPTYFFLTPVDLLDSVTHLLKDILAVLHHFITVFNPVLGHPPSRPHDHRIHLSPDSTPVNIKPYRYRHCHKESMSILIFDMLRDGLIRPNTSPFSSPVLSVKKKDGLGFHYEIQYKPGKENVVVDALSRISAPAKFTVISSPTANISLQLQDFFTSTPAGRWFLATLQAGTAPSCHFSYRTGLVFHRQHVFVPPESHLGPSLIGEFHSTPFEGHSGAKATLARLSATFYWPHMASDVKRFLAECSTCQYNKYDPNSHMVSFILFQFLTKVWDNILWTSLLICPILRGLHYSLVSKFAISVAFQLASLPLP</sequence>
<dbReference type="Gene3D" id="1.10.340.70">
    <property type="match status" value="1"/>
</dbReference>
<evidence type="ECO:0000313" key="2">
    <source>
        <dbReference type="EMBL" id="KAL0444649.1"/>
    </source>
</evidence>